<evidence type="ECO:0000313" key="3">
    <source>
        <dbReference type="Proteomes" id="UP000265520"/>
    </source>
</evidence>
<feature type="non-terminal residue" evidence="2">
    <location>
        <position position="1"/>
    </location>
</feature>
<protein>
    <submittedName>
        <fullName evidence="2">Uncharacterized protein</fullName>
    </submittedName>
</protein>
<sequence>DAEDGLYLSTTAETRVSQQPECSSSAAPDVQPEGASSAALDV</sequence>
<accession>A0A392T6Q1</accession>
<organism evidence="2 3">
    <name type="scientific">Trifolium medium</name>
    <dbReference type="NCBI Taxonomy" id="97028"/>
    <lineage>
        <taxon>Eukaryota</taxon>
        <taxon>Viridiplantae</taxon>
        <taxon>Streptophyta</taxon>
        <taxon>Embryophyta</taxon>
        <taxon>Tracheophyta</taxon>
        <taxon>Spermatophyta</taxon>
        <taxon>Magnoliopsida</taxon>
        <taxon>eudicotyledons</taxon>
        <taxon>Gunneridae</taxon>
        <taxon>Pentapetalae</taxon>
        <taxon>rosids</taxon>
        <taxon>fabids</taxon>
        <taxon>Fabales</taxon>
        <taxon>Fabaceae</taxon>
        <taxon>Papilionoideae</taxon>
        <taxon>50 kb inversion clade</taxon>
        <taxon>NPAAA clade</taxon>
        <taxon>Hologalegina</taxon>
        <taxon>IRL clade</taxon>
        <taxon>Trifolieae</taxon>
        <taxon>Trifolium</taxon>
    </lineage>
</organism>
<evidence type="ECO:0000313" key="2">
    <source>
        <dbReference type="EMBL" id="MCI56709.1"/>
    </source>
</evidence>
<name>A0A392T6Q1_9FABA</name>
<evidence type="ECO:0000256" key="1">
    <source>
        <dbReference type="SAM" id="MobiDB-lite"/>
    </source>
</evidence>
<proteinExistence type="predicted"/>
<feature type="region of interest" description="Disordered" evidence="1">
    <location>
        <begin position="1"/>
        <end position="42"/>
    </location>
</feature>
<keyword evidence="3" id="KW-1185">Reference proteome</keyword>
<feature type="compositionally biased region" description="Polar residues" evidence="1">
    <location>
        <begin position="8"/>
        <end position="26"/>
    </location>
</feature>
<comment type="caution">
    <text evidence="2">The sequence shown here is derived from an EMBL/GenBank/DDBJ whole genome shotgun (WGS) entry which is preliminary data.</text>
</comment>
<dbReference type="EMBL" id="LXQA010516459">
    <property type="protein sequence ID" value="MCI56709.1"/>
    <property type="molecule type" value="Genomic_DNA"/>
</dbReference>
<dbReference type="Proteomes" id="UP000265520">
    <property type="component" value="Unassembled WGS sequence"/>
</dbReference>
<reference evidence="2 3" key="1">
    <citation type="journal article" date="2018" name="Front. Plant Sci.">
        <title>Red Clover (Trifolium pratense) and Zigzag Clover (T. medium) - A Picture of Genomic Similarities and Differences.</title>
        <authorList>
            <person name="Dluhosova J."/>
            <person name="Istvanek J."/>
            <person name="Nedelnik J."/>
            <person name="Repkova J."/>
        </authorList>
    </citation>
    <scope>NUCLEOTIDE SEQUENCE [LARGE SCALE GENOMIC DNA]</scope>
    <source>
        <strain evidence="3">cv. 10/8</strain>
        <tissue evidence="2">Leaf</tissue>
    </source>
</reference>
<dbReference type="AlphaFoldDB" id="A0A392T6Q1"/>